<protein>
    <submittedName>
        <fullName evidence="7">DNA replication complex GINS protein PSF3, putative</fullName>
    </submittedName>
</protein>
<evidence type="ECO:0000259" key="6">
    <source>
        <dbReference type="Pfam" id="PF22466"/>
    </source>
</evidence>
<dbReference type="GeneID" id="24440916"/>
<dbReference type="SUPFAM" id="SSF158573">
    <property type="entry name" value="GINS helical bundle-like"/>
    <property type="match status" value="1"/>
</dbReference>
<comment type="subcellular location">
    <subcellularLocation>
        <location evidence="1">Nucleus</location>
    </subcellularLocation>
</comment>
<reference evidence="8" key="1">
    <citation type="journal article" date="2006" name="PLoS Biol.">
        <title>Macronuclear genome sequence of the ciliate Tetrahymena thermophila, a model eukaryote.</title>
        <authorList>
            <person name="Eisen J.A."/>
            <person name="Coyne R.S."/>
            <person name="Wu M."/>
            <person name="Wu D."/>
            <person name="Thiagarajan M."/>
            <person name="Wortman J.R."/>
            <person name="Badger J.H."/>
            <person name="Ren Q."/>
            <person name="Amedeo P."/>
            <person name="Jones K.M."/>
            <person name="Tallon L.J."/>
            <person name="Delcher A.L."/>
            <person name="Salzberg S.L."/>
            <person name="Silva J.C."/>
            <person name="Haas B.J."/>
            <person name="Majoros W.H."/>
            <person name="Farzad M."/>
            <person name="Carlton J.M."/>
            <person name="Smith R.K. Jr."/>
            <person name="Garg J."/>
            <person name="Pearlman R.E."/>
            <person name="Karrer K.M."/>
            <person name="Sun L."/>
            <person name="Manning G."/>
            <person name="Elde N.C."/>
            <person name="Turkewitz A.P."/>
            <person name="Asai D.J."/>
            <person name="Wilkes D.E."/>
            <person name="Wang Y."/>
            <person name="Cai H."/>
            <person name="Collins K."/>
            <person name="Stewart B.A."/>
            <person name="Lee S.R."/>
            <person name="Wilamowska K."/>
            <person name="Weinberg Z."/>
            <person name="Ruzzo W.L."/>
            <person name="Wloga D."/>
            <person name="Gaertig J."/>
            <person name="Frankel J."/>
            <person name="Tsao C.-C."/>
            <person name="Gorovsky M.A."/>
            <person name="Keeling P.J."/>
            <person name="Waller R.F."/>
            <person name="Patron N.J."/>
            <person name="Cherry J.M."/>
            <person name="Stover N.A."/>
            <person name="Krieger C.J."/>
            <person name="del Toro C."/>
            <person name="Ryder H.F."/>
            <person name="Williamson S.C."/>
            <person name="Barbeau R.A."/>
            <person name="Hamilton E.P."/>
            <person name="Orias E."/>
        </authorList>
    </citation>
    <scope>NUCLEOTIDE SEQUENCE [LARGE SCALE GENOMIC DNA]</scope>
    <source>
        <strain evidence="8">SB210</strain>
    </source>
</reference>
<dbReference type="Gene3D" id="1.20.58.2050">
    <property type="match status" value="1"/>
</dbReference>
<dbReference type="PANTHER" id="PTHR22768">
    <property type="entry name" value="DNA REPLICATION COMPLEX GINS PROTEIN PSF3"/>
    <property type="match status" value="1"/>
</dbReference>
<dbReference type="GO" id="GO:0000811">
    <property type="term" value="C:GINS complex"/>
    <property type="evidence" value="ECO:0007669"/>
    <property type="project" value="TreeGrafter"/>
</dbReference>
<accession>W7XAY7</accession>
<dbReference type="CDD" id="cd21693">
    <property type="entry name" value="GINS_B_Psf3"/>
    <property type="match status" value="1"/>
</dbReference>
<sequence>MTYYDIDDILSEDEKVNVKFNENCIGIGFLDQHQEYSEGKDIPKDTVLEMPFWLGVQLAQTISVSKQSNFEEDTPIAVLEIPKIYRSQFQSSLLADPTVINLREKSNYFYEFGLKMAEYLEDPKLIDILICVYLKRAKQFAKLSFSLIIQQCDDMILRMTHSELSIFNSGRKISMELRQQKFDETQNSHYNQIFTKLKRIKAN</sequence>
<dbReference type="InterPro" id="IPR038437">
    <property type="entry name" value="GINS_Psf3_sf"/>
</dbReference>
<dbReference type="KEGG" id="tet:TTHERM_000850632"/>
<dbReference type="GO" id="GO:1902975">
    <property type="term" value="P:mitotic DNA replication initiation"/>
    <property type="evidence" value="ECO:0007669"/>
    <property type="project" value="TreeGrafter"/>
</dbReference>
<dbReference type="SUPFAM" id="SSF160059">
    <property type="entry name" value="PriA/YqbF domain"/>
    <property type="match status" value="1"/>
</dbReference>
<dbReference type="Proteomes" id="UP000009168">
    <property type="component" value="Unassembled WGS sequence"/>
</dbReference>
<feature type="domain" description="GINS subunit" evidence="5">
    <location>
        <begin position="89"/>
        <end position="179"/>
    </location>
</feature>
<organism evidence="7 8">
    <name type="scientific">Tetrahymena thermophila (strain SB210)</name>
    <dbReference type="NCBI Taxonomy" id="312017"/>
    <lineage>
        <taxon>Eukaryota</taxon>
        <taxon>Sar</taxon>
        <taxon>Alveolata</taxon>
        <taxon>Ciliophora</taxon>
        <taxon>Intramacronucleata</taxon>
        <taxon>Oligohymenophorea</taxon>
        <taxon>Hymenostomatida</taxon>
        <taxon>Tetrahymenina</taxon>
        <taxon>Tetrahymenidae</taxon>
        <taxon>Tetrahymena</taxon>
    </lineage>
</organism>
<evidence type="ECO:0000256" key="2">
    <source>
        <dbReference type="ARBA" id="ARBA00006343"/>
    </source>
</evidence>
<dbReference type="OrthoDB" id="285779at2759"/>
<dbReference type="InterPro" id="IPR010492">
    <property type="entry name" value="GINS_Psf3"/>
</dbReference>
<dbReference type="STRING" id="312017.W7XAY7"/>
<dbReference type="InterPro" id="IPR021151">
    <property type="entry name" value="GINS_A"/>
</dbReference>
<feature type="domain" description="DNA replication complex GINS protein PSF3 N-terminal" evidence="6">
    <location>
        <begin position="4"/>
        <end position="59"/>
    </location>
</feature>
<evidence type="ECO:0000256" key="1">
    <source>
        <dbReference type="ARBA" id="ARBA00004123"/>
    </source>
</evidence>
<dbReference type="AlphaFoldDB" id="W7XAY7"/>
<gene>
    <name evidence="7" type="ORF">TTHERM_000850632</name>
</gene>
<evidence type="ECO:0000313" key="8">
    <source>
        <dbReference type="Proteomes" id="UP000009168"/>
    </source>
</evidence>
<dbReference type="Pfam" id="PF05916">
    <property type="entry name" value="Sld5"/>
    <property type="match status" value="1"/>
</dbReference>
<keyword evidence="3" id="KW-0235">DNA replication</keyword>
<name>W7XAY7_TETTS</name>
<evidence type="ECO:0000313" key="7">
    <source>
        <dbReference type="EMBL" id="EWS73588.1"/>
    </source>
</evidence>
<comment type="similarity">
    <text evidence="2">Belongs to the GINS3/PSF3 family.</text>
</comment>
<proteinExistence type="inferred from homology"/>
<keyword evidence="4" id="KW-0539">Nucleus</keyword>
<keyword evidence="8" id="KW-1185">Reference proteome</keyword>
<dbReference type="PANTHER" id="PTHR22768:SF0">
    <property type="entry name" value="DNA REPLICATION COMPLEX GINS PROTEIN PSF3"/>
    <property type="match status" value="1"/>
</dbReference>
<dbReference type="Pfam" id="PF22466">
    <property type="entry name" value="PSF3_N"/>
    <property type="match status" value="1"/>
</dbReference>
<evidence type="ECO:0000256" key="4">
    <source>
        <dbReference type="ARBA" id="ARBA00023242"/>
    </source>
</evidence>
<dbReference type="CDD" id="cd11713">
    <property type="entry name" value="GINS_A_psf3"/>
    <property type="match status" value="1"/>
</dbReference>
<dbReference type="InterPro" id="IPR036224">
    <property type="entry name" value="GINS_bundle-like_dom_sf"/>
</dbReference>
<evidence type="ECO:0000259" key="5">
    <source>
        <dbReference type="Pfam" id="PF05916"/>
    </source>
</evidence>
<dbReference type="InParanoid" id="W7XAY7"/>
<dbReference type="InterPro" id="IPR055221">
    <property type="entry name" value="PSF3_N"/>
</dbReference>
<dbReference type="RefSeq" id="XP_012653884.1">
    <property type="nucleotide sequence ID" value="XM_012798430.1"/>
</dbReference>
<dbReference type="EMBL" id="GG662645">
    <property type="protein sequence ID" value="EWS73588.1"/>
    <property type="molecule type" value="Genomic_DNA"/>
</dbReference>
<evidence type="ECO:0000256" key="3">
    <source>
        <dbReference type="ARBA" id="ARBA00022705"/>
    </source>
</evidence>